<reference evidence="1" key="1">
    <citation type="submission" date="2018-05" db="EMBL/GenBank/DDBJ databases">
        <authorList>
            <person name="Lanie J.A."/>
            <person name="Ng W.-L."/>
            <person name="Kazmierczak K.M."/>
            <person name="Andrzejewski T.M."/>
            <person name="Davidsen T.M."/>
            <person name="Wayne K.J."/>
            <person name="Tettelin H."/>
            <person name="Glass J.I."/>
            <person name="Rusch D."/>
            <person name="Podicherti R."/>
            <person name="Tsui H.-C.T."/>
            <person name="Winkler M.E."/>
        </authorList>
    </citation>
    <scope>NUCLEOTIDE SEQUENCE</scope>
</reference>
<protein>
    <recommendedName>
        <fullName evidence="2">Inositol monophosphatase</fullName>
    </recommendedName>
</protein>
<dbReference type="GO" id="GO:0008934">
    <property type="term" value="F:inositol monophosphate 1-phosphatase activity"/>
    <property type="evidence" value="ECO:0007669"/>
    <property type="project" value="TreeGrafter"/>
</dbReference>
<organism evidence="1">
    <name type="scientific">marine metagenome</name>
    <dbReference type="NCBI Taxonomy" id="408172"/>
    <lineage>
        <taxon>unclassified sequences</taxon>
        <taxon>metagenomes</taxon>
        <taxon>ecological metagenomes</taxon>
    </lineage>
</organism>
<proteinExistence type="predicted"/>
<accession>A0A381SPE9</accession>
<feature type="non-terminal residue" evidence="1">
    <location>
        <position position="1"/>
    </location>
</feature>
<dbReference type="GO" id="GO:0006020">
    <property type="term" value="P:inositol metabolic process"/>
    <property type="evidence" value="ECO:0007669"/>
    <property type="project" value="TreeGrafter"/>
</dbReference>
<name>A0A381SPE9_9ZZZZ</name>
<dbReference type="Gene3D" id="3.40.190.80">
    <property type="match status" value="1"/>
</dbReference>
<sequence>VPDDHDLTSDPAAVLSDLHDAADAVLAVLDDLVEWGPSGGRDDQYTSDVVADRAIHGLLDPLGYGVLSEESGFVPPTAADAPVVVVDPLDGSTNASRSLPWFATSLCAVDDDGPWVAVVVDLVGGNRYDAVRGWGARLDGEPIRREAAPTLDEAVIGLSGLPPRHLGWGQFRALGAAALDLCAVADGRLDGYVDCSVDAHGVWDYMGALLVCSEAGVEVADAHGRDLCVLDPDARRTPVAGAGPVLADALLEARRTF</sequence>
<evidence type="ECO:0000313" key="1">
    <source>
        <dbReference type="EMBL" id="SVA04257.1"/>
    </source>
</evidence>
<dbReference type="AlphaFoldDB" id="A0A381SPE9"/>
<dbReference type="InterPro" id="IPR000760">
    <property type="entry name" value="Inositol_monophosphatase-like"/>
</dbReference>
<gene>
    <name evidence="1" type="ORF">METZ01_LOCUS57111</name>
</gene>
<evidence type="ECO:0008006" key="2">
    <source>
        <dbReference type="Google" id="ProtNLM"/>
    </source>
</evidence>
<dbReference type="GO" id="GO:0007165">
    <property type="term" value="P:signal transduction"/>
    <property type="evidence" value="ECO:0007669"/>
    <property type="project" value="TreeGrafter"/>
</dbReference>
<dbReference type="EMBL" id="UINC01003207">
    <property type="protein sequence ID" value="SVA04257.1"/>
    <property type="molecule type" value="Genomic_DNA"/>
</dbReference>
<dbReference type="PRINTS" id="PR00377">
    <property type="entry name" value="IMPHPHTASES"/>
</dbReference>
<dbReference type="Pfam" id="PF00459">
    <property type="entry name" value="Inositol_P"/>
    <property type="match status" value="1"/>
</dbReference>
<dbReference type="SUPFAM" id="SSF56655">
    <property type="entry name" value="Carbohydrate phosphatase"/>
    <property type="match status" value="1"/>
</dbReference>
<dbReference type="PANTHER" id="PTHR20854:SF4">
    <property type="entry name" value="INOSITOL-1-MONOPHOSPHATASE-RELATED"/>
    <property type="match status" value="1"/>
</dbReference>
<dbReference type="PANTHER" id="PTHR20854">
    <property type="entry name" value="INOSITOL MONOPHOSPHATASE"/>
    <property type="match status" value="1"/>
</dbReference>
<dbReference type="Gene3D" id="3.30.540.10">
    <property type="entry name" value="Fructose-1,6-Bisphosphatase, subunit A, domain 1"/>
    <property type="match status" value="1"/>
</dbReference>